<proteinExistence type="predicted"/>
<evidence type="ECO:0000313" key="1">
    <source>
        <dbReference type="EMBL" id="PKY40018.1"/>
    </source>
</evidence>
<dbReference type="Proteomes" id="UP000234323">
    <property type="component" value="Unassembled WGS sequence"/>
</dbReference>
<dbReference type="AlphaFoldDB" id="A0A2I1G049"/>
<dbReference type="VEuPathDB" id="FungiDB:RhiirFUN_026187"/>
<comment type="caution">
    <text evidence="1">The sequence shown here is derived from an EMBL/GenBank/DDBJ whole genome shotgun (WGS) entry which is preliminary data.</text>
</comment>
<evidence type="ECO:0008006" key="3">
    <source>
        <dbReference type="Google" id="ProtNLM"/>
    </source>
</evidence>
<dbReference type="VEuPathDB" id="FungiDB:RhiirFUN_016724"/>
<name>A0A2I1G049_9GLOM</name>
<organism evidence="1 2">
    <name type="scientific">Rhizophagus irregularis</name>
    <dbReference type="NCBI Taxonomy" id="588596"/>
    <lineage>
        <taxon>Eukaryota</taxon>
        <taxon>Fungi</taxon>
        <taxon>Fungi incertae sedis</taxon>
        <taxon>Mucoromycota</taxon>
        <taxon>Glomeromycotina</taxon>
        <taxon>Glomeromycetes</taxon>
        <taxon>Glomerales</taxon>
        <taxon>Glomeraceae</taxon>
        <taxon>Rhizophagus</taxon>
    </lineage>
</organism>
<gene>
    <name evidence="1" type="ORF">RhiirA4_453315</name>
</gene>
<reference evidence="1 2" key="1">
    <citation type="submission" date="2015-10" db="EMBL/GenBank/DDBJ databases">
        <title>Genome analyses suggest a sexual origin of heterokaryosis in a supposedly ancient asexual fungus.</title>
        <authorList>
            <person name="Ropars J."/>
            <person name="Sedzielewska K."/>
            <person name="Noel J."/>
            <person name="Charron P."/>
            <person name="Farinelli L."/>
            <person name="Marton T."/>
            <person name="Kruger M."/>
            <person name="Pelin A."/>
            <person name="Brachmann A."/>
            <person name="Corradi N."/>
        </authorList>
    </citation>
    <scope>NUCLEOTIDE SEQUENCE [LARGE SCALE GENOMIC DNA]</scope>
    <source>
        <strain evidence="1 2">A4</strain>
    </source>
</reference>
<dbReference type="VEuPathDB" id="FungiDB:RhiirA1_457415"/>
<keyword evidence="2" id="KW-1185">Reference proteome</keyword>
<dbReference type="EMBL" id="LLXI01000086">
    <property type="protein sequence ID" value="PKY40018.1"/>
    <property type="molecule type" value="Genomic_DNA"/>
</dbReference>
<protein>
    <recommendedName>
        <fullName evidence="3">F-box domain-containing protein</fullName>
    </recommendedName>
</protein>
<evidence type="ECO:0000313" key="2">
    <source>
        <dbReference type="Proteomes" id="UP000234323"/>
    </source>
</evidence>
<sequence>MPRQLHADCLNYIFEYLYDDKITLYSCLLVNHLCCEVAVRILWRNVWKFYDFGEKPYISLSIINTLIACLPKESEEILHKNGCNITIPIQKPPLINYASFCKVISVYKIDDMIILALKKQQSIISEDLRNLLLQEILKMIMNQISSLKALKCNESQSQSKDIDVLSLAKIHLANLVEFKCDSDIFSEFISQVSHNLQSLTINFKSEISNGLLDLIFSQNNLKIANLQYFKDSMFKNLQELILYQECSDNHIFYQLQDAYFSQLKILKIIYKNNSYDIIKFSFPNLKILRTQIKKEEEETLKLILNNCQYLEIIEYPFAYNYVFNFYNILANYSQEYFYGLILDYSFAWSVWSMDSLYEDLKDLEEFFINWQDRISQRSLPLIIYIPDDIYD</sequence>
<accession>A0A2I1G049</accession>